<dbReference type="KEGG" id="mej:Q7A_2917"/>
<evidence type="ECO:0000256" key="5">
    <source>
        <dbReference type="ARBA" id="ARBA00022827"/>
    </source>
</evidence>
<dbReference type="Proteomes" id="UP000009144">
    <property type="component" value="Chromosome"/>
</dbReference>
<dbReference type="PROSITE" id="PS01304">
    <property type="entry name" value="UBIH"/>
    <property type="match status" value="1"/>
</dbReference>
<dbReference type="EMBL" id="CP003390">
    <property type="protein sequence ID" value="AFI85694.1"/>
    <property type="molecule type" value="Genomic_DNA"/>
</dbReference>
<dbReference type="HOGENOM" id="CLU_009665_8_3_6"/>
<dbReference type="GO" id="GO:0004497">
    <property type="term" value="F:monooxygenase activity"/>
    <property type="evidence" value="ECO:0007669"/>
    <property type="project" value="UniProtKB-KW"/>
</dbReference>
<dbReference type="AlphaFoldDB" id="I1XMS5"/>
<organism evidence="9 10">
    <name type="scientific">Methylophaga nitratireducenticrescens</name>
    <dbReference type="NCBI Taxonomy" id="754476"/>
    <lineage>
        <taxon>Bacteria</taxon>
        <taxon>Pseudomonadati</taxon>
        <taxon>Pseudomonadota</taxon>
        <taxon>Gammaproteobacteria</taxon>
        <taxon>Thiotrichales</taxon>
        <taxon>Piscirickettsiaceae</taxon>
        <taxon>Methylophaga</taxon>
    </lineage>
</organism>
<comment type="cofactor">
    <cofactor evidence="1">
        <name>FAD</name>
        <dbReference type="ChEBI" id="CHEBI:57692"/>
    </cofactor>
</comment>
<name>I1XMS5_METNJ</name>
<proteinExistence type="inferred from homology"/>
<dbReference type="NCBIfam" id="TIGR01988">
    <property type="entry name" value="Ubi-OHases"/>
    <property type="match status" value="1"/>
</dbReference>
<protein>
    <submittedName>
        <fullName evidence="9">2-octaprenyl-3-methyl-6-methoxy-1,4-benzoquinol hydroxylase</fullName>
    </submittedName>
</protein>
<evidence type="ECO:0000256" key="4">
    <source>
        <dbReference type="ARBA" id="ARBA00022630"/>
    </source>
</evidence>
<reference evidence="9 10" key="1">
    <citation type="journal article" date="2012" name="J. Bacteriol.">
        <title>Complete genome sequences of Methylophaga sp. strain JAM1 and Methylophaga sp. strain JAM7.</title>
        <authorList>
            <person name="Villeneuve C."/>
            <person name="Martineau C."/>
            <person name="Mauffrey F."/>
            <person name="Villemur R."/>
        </authorList>
    </citation>
    <scope>NUCLEOTIDE SEQUENCE [LARGE SCALE GENOMIC DNA]</scope>
    <source>
        <strain evidence="9 10">JAM1</strain>
    </source>
</reference>
<comment type="subunit">
    <text evidence="8">Component of the Ubi complex metabolon, which regroups five ubiquinone biosynthesis proteins (UbiE, UbiF, UbiG, UbiH and UbiI) and two accessory factors (UbiK and the lipid-binding protein UbiJ).</text>
</comment>
<dbReference type="PANTHER" id="PTHR43876">
    <property type="entry name" value="UBIQUINONE BIOSYNTHESIS MONOOXYGENASE COQ6, MITOCHONDRIAL"/>
    <property type="match status" value="1"/>
</dbReference>
<evidence type="ECO:0000256" key="3">
    <source>
        <dbReference type="ARBA" id="ARBA00005349"/>
    </source>
</evidence>
<dbReference type="FunFam" id="3.50.50.60:FF:000021">
    <property type="entry name" value="Ubiquinone biosynthesis monooxygenase COQ6"/>
    <property type="match status" value="1"/>
</dbReference>
<dbReference type="RefSeq" id="WP_014708055.1">
    <property type="nucleotide sequence ID" value="NC_017857.3"/>
</dbReference>
<comment type="similarity">
    <text evidence="3">Belongs to the UbiH/COQ6 family.</text>
</comment>
<dbReference type="InterPro" id="IPR010971">
    <property type="entry name" value="UbiH/COQ6"/>
</dbReference>
<dbReference type="PRINTS" id="PR00420">
    <property type="entry name" value="RNGMNOXGNASE"/>
</dbReference>
<dbReference type="InterPro" id="IPR018168">
    <property type="entry name" value="Ubi_Hdrlase_CS"/>
</dbReference>
<dbReference type="eggNOG" id="COG0654">
    <property type="taxonomic scope" value="Bacteria"/>
</dbReference>
<dbReference type="STRING" id="754476.Q7A_2917"/>
<keyword evidence="6" id="KW-0560">Oxidoreductase</keyword>
<dbReference type="PANTHER" id="PTHR43876:SF7">
    <property type="entry name" value="UBIQUINONE BIOSYNTHESIS MONOOXYGENASE COQ6, MITOCHONDRIAL"/>
    <property type="match status" value="1"/>
</dbReference>
<dbReference type="SUPFAM" id="SSF51905">
    <property type="entry name" value="FAD/NAD(P)-binding domain"/>
    <property type="match status" value="1"/>
</dbReference>
<dbReference type="InterPro" id="IPR051205">
    <property type="entry name" value="UbiH/COQ6_monooxygenase"/>
</dbReference>
<dbReference type="GO" id="GO:0110142">
    <property type="term" value="C:ubiquinone biosynthesis complex"/>
    <property type="evidence" value="ECO:0007669"/>
    <property type="project" value="UniProtKB-ARBA"/>
</dbReference>
<keyword evidence="7" id="KW-0503">Monooxygenase</keyword>
<dbReference type="Gene3D" id="3.50.50.60">
    <property type="entry name" value="FAD/NAD(P)-binding domain"/>
    <property type="match status" value="2"/>
</dbReference>
<dbReference type="UniPathway" id="UPA00232"/>
<sequence length="390" mass="43361">MKNHYEVIIVGGGMVGATFALLLAKQTDLKIALVEAHQTEQLAVDDAPSQRVSAINPSSQRILTEINVWQNLYTSRLGPFEKMQVWETADSVLQFSAAEIGIDYLGHIVENQLIQHQAIALAANHQQIDLICPENPQHYQTGQITLKNGKVLTADLIVAADGSHSLLREQAGINSRGWAYHQHGLVATIHTEQPHQKTAWQRFLPGGPLAFLPLNDTHLCSIVWSLPTEQAEQLKALNKNSFELRLAEAFDHQLGKVELVSERASFPLALAHAREYVKPGFALLGDAAHTIHPLAGQGVNIGLQDARALAETLAWAVQHQRQIGSLHTLKKYQRRRLAENLLMQFSMDGFHRLFTQSATPVSWLRTAGMKQVNKSQWLKKRIMLQAIGAK</sequence>
<reference evidence="9 10" key="2">
    <citation type="journal article" date="2013" name="Int. J. Syst. Evol. Microbiol.">
        <title>Methylophaga nitratireducenticrescens sp. nov. and Methylophaga frappieri sp. nov., isolated from the biofilm of the methanol-fed denitrification system treating the seawater at the Montreal Biodome.</title>
        <authorList>
            <person name="Villeneuve C."/>
            <person name="Martineau C."/>
            <person name="Mauffrey F."/>
            <person name="Villemur R."/>
        </authorList>
    </citation>
    <scope>NUCLEOTIDE SEQUENCE [LARGE SCALE GENOMIC DNA]</scope>
    <source>
        <strain evidence="9 10">JAM1</strain>
    </source>
</reference>
<gene>
    <name evidence="9" type="ordered locus">Q7A_2917</name>
</gene>
<evidence type="ECO:0000313" key="10">
    <source>
        <dbReference type="Proteomes" id="UP000009144"/>
    </source>
</evidence>
<dbReference type="OrthoDB" id="9769565at2"/>
<accession>I1XMS5</accession>
<comment type="pathway">
    <text evidence="2">Cofactor biosynthesis; ubiquinone biosynthesis.</text>
</comment>
<evidence type="ECO:0000313" key="9">
    <source>
        <dbReference type="EMBL" id="AFI85694.1"/>
    </source>
</evidence>
<keyword evidence="4" id="KW-0285">Flavoprotein</keyword>
<dbReference type="GO" id="GO:0016705">
    <property type="term" value="F:oxidoreductase activity, acting on paired donors, with incorporation or reduction of molecular oxygen"/>
    <property type="evidence" value="ECO:0007669"/>
    <property type="project" value="InterPro"/>
</dbReference>
<dbReference type="InterPro" id="IPR002938">
    <property type="entry name" value="FAD-bd"/>
</dbReference>
<dbReference type="GO" id="GO:0071949">
    <property type="term" value="F:FAD binding"/>
    <property type="evidence" value="ECO:0007669"/>
    <property type="project" value="InterPro"/>
</dbReference>
<dbReference type="InterPro" id="IPR036188">
    <property type="entry name" value="FAD/NAD-bd_sf"/>
</dbReference>
<dbReference type="GO" id="GO:0006744">
    <property type="term" value="P:ubiquinone biosynthetic process"/>
    <property type="evidence" value="ECO:0007669"/>
    <property type="project" value="UniProtKB-UniPathway"/>
</dbReference>
<dbReference type="PATRIC" id="fig|754476.3.peg.2863"/>
<evidence type="ECO:0000256" key="6">
    <source>
        <dbReference type="ARBA" id="ARBA00023002"/>
    </source>
</evidence>
<keyword evidence="5" id="KW-0274">FAD</keyword>
<evidence type="ECO:0000256" key="8">
    <source>
        <dbReference type="ARBA" id="ARBA00065734"/>
    </source>
</evidence>
<evidence type="ECO:0000256" key="2">
    <source>
        <dbReference type="ARBA" id="ARBA00004749"/>
    </source>
</evidence>
<keyword evidence="10" id="KW-1185">Reference proteome</keyword>
<evidence type="ECO:0000256" key="1">
    <source>
        <dbReference type="ARBA" id="ARBA00001974"/>
    </source>
</evidence>
<evidence type="ECO:0000256" key="7">
    <source>
        <dbReference type="ARBA" id="ARBA00023033"/>
    </source>
</evidence>
<dbReference type="Pfam" id="PF01494">
    <property type="entry name" value="FAD_binding_3"/>
    <property type="match status" value="1"/>
</dbReference>